<proteinExistence type="predicted"/>
<reference evidence="2" key="1">
    <citation type="submission" date="2010-05" db="EMBL/GenBank/DDBJ databases">
        <title>The Genome Sequence of Magnaporthe poae strain ATCC 64411.</title>
        <authorList>
            <consortium name="The Broad Institute Genome Sequencing Platform"/>
            <consortium name="Broad Institute Genome Sequencing Center for Infectious Disease"/>
            <person name="Ma L.-J."/>
            <person name="Dead R."/>
            <person name="Young S."/>
            <person name="Zeng Q."/>
            <person name="Koehrsen M."/>
            <person name="Alvarado L."/>
            <person name="Berlin A."/>
            <person name="Chapman S.B."/>
            <person name="Chen Z."/>
            <person name="Freedman E."/>
            <person name="Gellesch M."/>
            <person name="Goldberg J."/>
            <person name="Griggs A."/>
            <person name="Gujja S."/>
            <person name="Heilman E.R."/>
            <person name="Heiman D."/>
            <person name="Hepburn T."/>
            <person name="Howarth C."/>
            <person name="Jen D."/>
            <person name="Larson L."/>
            <person name="Mehta T."/>
            <person name="Neiman D."/>
            <person name="Pearson M."/>
            <person name="Roberts A."/>
            <person name="Saif S."/>
            <person name="Shea T."/>
            <person name="Shenoy N."/>
            <person name="Sisk P."/>
            <person name="Stolte C."/>
            <person name="Sykes S."/>
            <person name="Walk T."/>
            <person name="White J."/>
            <person name="Yandava C."/>
            <person name="Haas B."/>
            <person name="Nusbaum C."/>
            <person name="Birren B."/>
        </authorList>
    </citation>
    <scope>NUCLEOTIDE SEQUENCE</scope>
    <source>
        <strain evidence="2">ATCC 64411</strain>
    </source>
</reference>
<dbReference type="eggNOG" id="ENOG502SHRF">
    <property type="taxonomic scope" value="Eukaryota"/>
</dbReference>
<dbReference type="EMBL" id="ADBL01001487">
    <property type="status" value="NOT_ANNOTATED_CDS"/>
    <property type="molecule type" value="Genomic_DNA"/>
</dbReference>
<evidence type="ECO:0000313" key="4">
    <source>
        <dbReference type="Proteomes" id="UP000011715"/>
    </source>
</evidence>
<dbReference type="VEuPathDB" id="FungiDB:MAPG_06174"/>
<dbReference type="EMBL" id="GL876970">
    <property type="protein sequence ID" value="KLU87171.1"/>
    <property type="molecule type" value="Genomic_DNA"/>
</dbReference>
<name>A0A0C4E1B6_MAGP6</name>
<evidence type="ECO:0000256" key="1">
    <source>
        <dbReference type="SAM" id="MobiDB-lite"/>
    </source>
</evidence>
<protein>
    <submittedName>
        <fullName evidence="2 3">Uncharacterized protein</fullName>
    </submittedName>
</protein>
<dbReference type="Proteomes" id="UP000011715">
    <property type="component" value="Unassembled WGS sequence"/>
</dbReference>
<dbReference type="AlphaFoldDB" id="A0A0C4E1B6"/>
<reference evidence="2" key="3">
    <citation type="submission" date="2011-03" db="EMBL/GenBank/DDBJ databases">
        <title>Annotation of Magnaporthe poae ATCC 64411.</title>
        <authorList>
            <person name="Ma L.-J."/>
            <person name="Dead R."/>
            <person name="Young S.K."/>
            <person name="Zeng Q."/>
            <person name="Gargeya S."/>
            <person name="Fitzgerald M."/>
            <person name="Haas B."/>
            <person name="Abouelleil A."/>
            <person name="Alvarado L."/>
            <person name="Arachchi H.M."/>
            <person name="Berlin A."/>
            <person name="Brown A."/>
            <person name="Chapman S.B."/>
            <person name="Chen Z."/>
            <person name="Dunbar C."/>
            <person name="Freedman E."/>
            <person name="Gearin G."/>
            <person name="Gellesch M."/>
            <person name="Goldberg J."/>
            <person name="Griggs A."/>
            <person name="Gujja S."/>
            <person name="Heiman D."/>
            <person name="Howarth C."/>
            <person name="Larson L."/>
            <person name="Lui A."/>
            <person name="MacDonald P.J.P."/>
            <person name="Mehta T."/>
            <person name="Montmayeur A."/>
            <person name="Murphy C."/>
            <person name="Neiman D."/>
            <person name="Pearson M."/>
            <person name="Priest M."/>
            <person name="Roberts A."/>
            <person name="Saif S."/>
            <person name="Shea T."/>
            <person name="Shenoy N."/>
            <person name="Sisk P."/>
            <person name="Stolte C."/>
            <person name="Sykes S."/>
            <person name="Yandava C."/>
            <person name="Wortman J."/>
            <person name="Nusbaum C."/>
            <person name="Birren B."/>
        </authorList>
    </citation>
    <scope>NUCLEOTIDE SEQUENCE</scope>
    <source>
        <strain evidence="2">ATCC 64411</strain>
    </source>
</reference>
<accession>A0A0C4E1B6</accession>
<reference evidence="4" key="2">
    <citation type="submission" date="2010-05" db="EMBL/GenBank/DDBJ databases">
        <title>The genome sequence of Magnaporthe poae strain ATCC 64411.</title>
        <authorList>
            <person name="Ma L.-J."/>
            <person name="Dead R."/>
            <person name="Young S."/>
            <person name="Zeng Q."/>
            <person name="Koehrsen M."/>
            <person name="Alvarado L."/>
            <person name="Berlin A."/>
            <person name="Chapman S.B."/>
            <person name="Chen Z."/>
            <person name="Freedman E."/>
            <person name="Gellesch M."/>
            <person name="Goldberg J."/>
            <person name="Griggs A."/>
            <person name="Gujja S."/>
            <person name="Heilman E.R."/>
            <person name="Heiman D."/>
            <person name="Hepburn T."/>
            <person name="Howarth C."/>
            <person name="Jen D."/>
            <person name="Larson L."/>
            <person name="Mehta T."/>
            <person name="Neiman D."/>
            <person name="Pearson M."/>
            <person name="Roberts A."/>
            <person name="Saif S."/>
            <person name="Shea T."/>
            <person name="Shenoy N."/>
            <person name="Sisk P."/>
            <person name="Stolte C."/>
            <person name="Sykes S."/>
            <person name="Walk T."/>
            <person name="White J."/>
            <person name="Yandava C."/>
            <person name="Haas B."/>
            <person name="Nusbaum C."/>
            <person name="Birren B."/>
        </authorList>
    </citation>
    <scope>NUCLEOTIDE SEQUENCE [LARGE SCALE GENOMIC DNA]</scope>
    <source>
        <strain evidence="4">ATCC 64411 / 73-15</strain>
    </source>
</reference>
<reference evidence="3" key="5">
    <citation type="submission" date="2015-06" db="UniProtKB">
        <authorList>
            <consortium name="EnsemblFungi"/>
        </authorList>
    </citation>
    <scope>IDENTIFICATION</scope>
    <source>
        <strain evidence="3">ATCC 64411</strain>
    </source>
</reference>
<dbReference type="STRING" id="644358.A0A0C4E1B6"/>
<sequence>MTGGPSPSASPSPVGEPAAVDFVKSELPRIHNAFKNLPNHYDPTLKRFVRDPHAAAMPPDAQQASPNTPRDGALIGHLPQGTQSQTSRSSSRRVPARQVLPALCAMKFWSEILGDAMKQFTQQNPNVPKRVAKEPENGIRGAEGWDDIYAKLQRAREKFDGGNSKFQKGAKKAYRYVINNNDVLRQGLEAIPNIEYLSPVKAGMEVLLDAAKTAADVRTKVTLSFEEKDLTESFGKIELFLATFPGDENIRLASIDLVACTLKAIELAISYYMSHTLDRLRRVLPVIGDGGGFQEELINAINEIPVQCHRIKDRALESHIHGTKEAMELILSGIESIDVMGNVIYDMLCDVIEREGKLMSKLENLTNMMLDFFSQGEQAKEATRAEEMRNWETMTESLAKRFESLEIGVRLIGTPTPQQQQQLPWHPPPEGQLPWGQPTQQLLAWQAQPSDLVQHQYAHPYPYQQSSWMAAPPPPPPPSGYYYPPPPPPEPLLCISQLLTTLGISSPDAGDIASILESAESIGLKHRSRAKGIIVTDEFRAWAISPTSCALLILGDITRDTTESSAALSLVSASLMQGLRSQPDRYISLVFFCRRHLESDDPHRGPGAMMRALVAQLLLQLKQQQHGLDFLVDVPRNTTFTQRDLELGVNDPGLEWLRRWDVGMLCRLFDWLVRRVVPPHKTLVCVGDGVEAYESSGHVDDLGKVVGCLLGLTSTSNAAPTVKLMAACPEGTATLEGIFRRDGSAVIEIEALDSRGEEDDILEIEDEL</sequence>
<feature type="region of interest" description="Disordered" evidence="1">
    <location>
        <begin position="56"/>
        <end position="95"/>
    </location>
</feature>
<organism evidence="3 4">
    <name type="scientific">Magnaporthiopsis poae (strain ATCC 64411 / 73-15)</name>
    <name type="common">Kentucky bluegrass fungus</name>
    <name type="synonym">Magnaporthe poae</name>
    <dbReference type="NCBI Taxonomy" id="644358"/>
    <lineage>
        <taxon>Eukaryota</taxon>
        <taxon>Fungi</taxon>
        <taxon>Dikarya</taxon>
        <taxon>Ascomycota</taxon>
        <taxon>Pezizomycotina</taxon>
        <taxon>Sordariomycetes</taxon>
        <taxon>Sordariomycetidae</taxon>
        <taxon>Magnaporthales</taxon>
        <taxon>Magnaporthaceae</taxon>
        <taxon>Magnaporthiopsis</taxon>
    </lineage>
</organism>
<dbReference type="OMA" id="EARDNIM"/>
<evidence type="ECO:0000313" key="2">
    <source>
        <dbReference type="EMBL" id="KLU87171.1"/>
    </source>
</evidence>
<keyword evidence="4" id="KW-1185">Reference proteome</keyword>
<dbReference type="PANTHER" id="PTHR40619:SF3">
    <property type="entry name" value="FUNGAL STAND N-TERMINAL GOODBYE DOMAIN-CONTAINING PROTEIN"/>
    <property type="match status" value="1"/>
</dbReference>
<dbReference type="EnsemblFungi" id="MAPG_06174T0">
    <property type="protein sequence ID" value="MAPG_06174T0"/>
    <property type="gene ID" value="MAPG_06174"/>
</dbReference>
<gene>
    <name evidence="2" type="ORF">MAPG_06174</name>
</gene>
<dbReference type="PANTHER" id="PTHR40619">
    <property type="entry name" value="FUNGAL STAND N-TERMINAL GOODBYE DOMAIN-CONTAINING PROTEIN"/>
    <property type="match status" value="1"/>
</dbReference>
<dbReference type="OrthoDB" id="5419927at2759"/>
<reference evidence="3" key="4">
    <citation type="journal article" date="2015" name="G3 (Bethesda)">
        <title>Genome sequences of three phytopathogenic species of the Magnaporthaceae family of fungi.</title>
        <authorList>
            <person name="Okagaki L.H."/>
            <person name="Nunes C.C."/>
            <person name="Sailsbery J."/>
            <person name="Clay B."/>
            <person name="Brown D."/>
            <person name="John T."/>
            <person name="Oh Y."/>
            <person name="Young N."/>
            <person name="Fitzgerald M."/>
            <person name="Haas B.J."/>
            <person name="Zeng Q."/>
            <person name="Young S."/>
            <person name="Adiconis X."/>
            <person name="Fan L."/>
            <person name="Levin J.Z."/>
            <person name="Mitchell T.K."/>
            <person name="Okubara P.A."/>
            <person name="Farman M.L."/>
            <person name="Kohn L.M."/>
            <person name="Birren B."/>
            <person name="Ma L.-J."/>
            <person name="Dean R.A."/>
        </authorList>
    </citation>
    <scope>NUCLEOTIDE SEQUENCE</scope>
    <source>
        <strain evidence="3">ATCC 64411 / 73-15</strain>
    </source>
</reference>
<evidence type="ECO:0000313" key="3">
    <source>
        <dbReference type="EnsemblFungi" id="MAPG_06174T0"/>
    </source>
</evidence>